<keyword evidence="1" id="KW-0732">Signal</keyword>
<feature type="signal peptide" evidence="1">
    <location>
        <begin position="1"/>
        <end position="19"/>
    </location>
</feature>
<proteinExistence type="predicted"/>
<evidence type="ECO:0000313" key="3">
    <source>
        <dbReference type="EMBL" id="CAI5447125.1"/>
    </source>
</evidence>
<dbReference type="CDD" id="cd00037">
    <property type="entry name" value="CLECT"/>
    <property type="match status" value="1"/>
</dbReference>
<feature type="chain" id="PRO_5040151271" description="C-type lectin domain-containing protein" evidence="1">
    <location>
        <begin position="20"/>
        <end position="157"/>
    </location>
</feature>
<dbReference type="AlphaFoldDB" id="A0A9P1IL83"/>
<dbReference type="InterPro" id="IPR016187">
    <property type="entry name" value="CTDL_fold"/>
</dbReference>
<name>A0A9P1IL83_9PELO</name>
<comment type="caution">
    <text evidence="3">The sequence shown here is derived from an EMBL/GenBank/DDBJ whole genome shotgun (WGS) entry which is preliminary data.</text>
</comment>
<dbReference type="EMBL" id="CANHGI010000004">
    <property type="protein sequence ID" value="CAI5447125.1"/>
    <property type="molecule type" value="Genomic_DNA"/>
</dbReference>
<dbReference type="PANTHER" id="PTHR23062:SF3">
    <property type="entry name" value="ANF_RECEPTOR DOMAIN-CONTAINING PROTEIN-RELATED"/>
    <property type="match status" value="1"/>
</dbReference>
<evidence type="ECO:0000256" key="1">
    <source>
        <dbReference type="SAM" id="SignalP"/>
    </source>
</evidence>
<dbReference type="Pfam" id="PF00059">
    <property type="entry name" value="Lectin_C"/>
    <property type="match status" value="1"/>
</dbReference>
<dbReference type="GO" id="GO:0045087">
    <property type="term" value="P:innate immune response"/>
    <property type="evidence" value="ECO:0007669"/>
    <property type="project" value="TreeGrafter"/>
</dbReference>
<keyword evidence="4" id="KW-1185">Reference proteome</keyword>
<accession>A0A9P1IL83</accession>
<dbReference type="SUPFAM" id="SSF56436">
    <property type="entry name" value="C-type lectin-like"/>
    <property type="match status" value="1"/>
</dbReference>
<dbReference type="InterPro" id="IPR016186">
    <property type="entry name" value="C-type_lectin-like/link_sf"/>
</dbReference>
<sequence>MNIILNSSFLVVFLTGIYCEFTTTSEQPRYVHCDSNDIVLNNRCYSFIKERLNRNDANRKCRQIGKTLAIFDNFSQINFITSYSQSQFGTTYGSFWIGFQRGTTSYYWQDGSPVTVTNWSSGYPHSNQYFVAQDISNGKWKNFPDSELLFSVCSGVL</sequence>
<protein>
    <recommendedName>
        <fullName evidence="2">C-type lectin domain-containing protein</fullName>
    </recommendedName>
</protein>
<dbReference type="InterPro" id="IPR001304">
    <property type="entry name" value="C-type_lectin-like"/>
</dbReference>
<dbReference type="OrthoDB" id="5872782at2759"/>
<evidence type="ECO:0000259" key="2">
    <source>
        <dbReference type="PROSITE" id="PS50041"/>
    </source>
</evidence>
<evidence type="ECO:0000313" key="4">
    <source>
        <dbReference type="Proteomes" id="UP001152747"/>
    </source>
</evidence>
<dbReference type="SMART" id="SM00034">
    <property type="entry name" value="CLECT"/>
    <property type="match status" value="1"/>
</dbReference>
<gene>
    <name evidence="3" type="ORF">CAMP_LOCUS9762</name>
</gene>
<reference evidence="3" key="1">
    <citation type="submission" date="2022-11" db="EMBL/GenBank/DDBJ databases">
        <authorList>
            <person name="Kikuchi T."/>
        </authorList>
    </citation>
    <scope>NUCLEOTIDE SEQUENCE</scope>
    <source>
        <strain evidence="3">PS1010</strain>
    </source>
</reference>
<organism evidence="3 4">
    <name type="scientific">Caenorhabditis angaria</name>
    <dbReference type="NCBI Taxonomy" id="860376"/>
    <lineage>
        <taxon>Eukaryota</taxon>
        <taxon>Metazoa</taxon>
        <taxon>Ecdysozoa</taxon>
        <taxon>Nematoda</taxon>
        <taxon>Chromadorea</taxon>
        <taxon>Rhabditida</taxon>
        <taxon>Rhabditina</taxon>
        <taxon>Rhabditomorpha</taxon>
        <taxon>Rhabditoidea</taxon>
        <taxon>Rhabditidae</taxon>
        <taxon>Peloderinae</taxon>
        <taxon>Caenorhabditis</taxon>
    </lineage>
</organism>
<feature type="domain" description="C-type lectin" evidence="2">
    <location>
        <begin position="40"/>
        <end position="154"/>
    </location>
</feature>
<dbReference type="Proteomes" id="UP001152747">
    <property type="component" value="Unassembled WGS sequence"/>
</dbReference>
<dbReference type="PROSITE" id="PS50041">
    <property type="entry name" value="C_TYPE_LECTIN_2"/>
    <property type="match status" value="1"/>
</dbReference>
<dbReference type="PANTHER" id="PTHR23062">
    <property type="entry name" value="HYPOTHETICAL PROTEIN C.ELEGANS"/>
    <property type="match status" value="1"/>
</dbReference>
<dbReference type="Gene3D" id="3.10.100.10">
    <property type="entry name" value="Mannose-Binding Protein A, subunit A"/>
    <property type="match status" value="1"/>
</dbReference>